<sequence>MDLSGWLCQVWVFFIEFFIIYTVFGILITPLGAAAVGMGGEWWDSALAAALYAAPGPSDPVGLVKNGVWALVSTFIALILMGRPGAAEG</sequence>
<dbReference type="Proteomes" id="UP000292580">
    <property type="component" value="Unassembled WGS sequence"/>
</dbReference>
<dbReference type="RefSeq" id="WP_130646733.1">
    <property type="nucleotide sequence ID" value="NZ_PGCL01000002.1"/>
</dbReference>
<accession>A0A483CRT1</accession>
<evidence type="ECO:0000313" key="3">
    <source>
        <dbReference type="Proteomes" id="UP000292580"/>
    </source>
</evidence>
<proteinExistence type="predicted"/>
<dbReference type="AlphaFoldDB" id="A0A483CRT1"/>
<comment type="caution">
    <text evidence="2">The sequence shown here is derived from an EMBL/GenBank/DDBJ whole genome shotgun (WGS) entry which is preliminary data.</text>
</comment>
<reference evidence="2 3" key="1">
    <citation type="submission" date="2017-11" db="EMBL/GenBank/DDBJ databases">
        <title>Isolation and Characterization of Methanofollis Species from Methane Seep Offshore SW Taiwan.</title>
        <authorList>
            <person name="Teng N.-H."/>
            <person name="Lai M.-C."/>
            <person name="Chen S.-C."/>
        </authorList>
    </citation>
    <scope>NUCLEOTIDE SEQUENCE [LARGE SCALE GENOMIC DNA]</scope>
    <source>
        <strain evidence="2 3">FWC-SCC2</strain>
    </source>
</reference>
<dbReference type="EMBL" id="PGCL01000002">
    <property type="protein sequence ID" value="TAJ44921.1"/>
    <property type="molecule type" value="Genomic_DNA"/>
</dbReference>
<keyword evidence="1" id="KW-0812">Transmembrane</keyword>
<gene>
    <name evidence="2" type="ORF">CUJ86_06475</name>
</gene>
<keyword evidence="1" id="KW-0472">Membrane</keyword>
<feature type="transmembrane region" description="Helical" evidence="1">
    <location>
        <begin position="12"/>
        <end position="36"/>
    </location>
</feature>
<evidence type="ECO:0000256" key="1">
    <source>
        <dbReference type="SAM" id="Phobius"/>
    </source>
</evidence>
<evidence type="ECO:0000313" key="2">
    <source>
        <dbReference type="EMBL" id="TAJ44921.1"/>
    </source>
</evidence>
<organism evidence="2 3">
    <name type="scientific">Methanofollis fontis</name>
    <dbReference type="NCBI Taxonomy" id="2052832"/>
    <lineage>
        <taxon>Archaea</taxon>
        <taxon>Methanobacteriati</taxon>
        <taxon>Methanobacteriota</taxon>
        <taxon>Stenosarchaea group</taxon>
        <taxon>Methanomicrobia</taxon>
        <taxon>Methanomicrobiales</taxon>
        <taxon>Methanomicrobiaceae</taxon>
        <taxon>Methanofollis</taxon>
    </lineage>
</organism>
<keyword evidence="1" id="KW-1133">Transmembrane helix</keyword>
<name>A0A483CRT1_9EURY</name>
<protein>
    <submittedName>
        <fullName evidence="2">Uncharacterized protein</fullName>
    </submittedName>
</protein>
<feature type="transmembrane region" description="Helical" evidence="1">
    <location>
        <begin position="67"/>
        <end position="86"/>
    </location>
</feature>
<keyword evidence="3" id="KW-1185">Reference proteome</keyword>